<accession>A0AAW8M907</accession>
<evidence type="ECO:0000256" key="4">
    <source>
        <dbReference type="ARBA" id="ARBA00022764"/>
    </source>
</evidence>
<dbReference type="Pfam" id="PF13416">
    <property type="entry name" value="SBP_bac_8"/>
    <property type="match status" value="1"/>
</dbReference>
<dbReference type="GO" id="GO:0042597">
    <property type="term" value="C:periplasmic space"/>
    <property type="evidence" value="ECO:0007669"/>
    <property type="project" value="UniProtKB-SubCell"/>
</dbReference>
<feature type="region of interest" description="Disordered" evidence="5">
    <location>
        <begin position="55"/>
        <end position="113"/>
    </location>
</feature>
<dbReference type="SUPFAM" id="SSF53850">
    <property type="entry name" value="Periplasmic binding protein-like II"/>
    <property type="match status" value="1"/>
</dbReference>
<dbReference type="PANTHER" id="PTHR30222:SF17">
    <property type="entry name" value="SPERMIDINE_PUTRESCINE-BINDING PERIPLASMIC PROTEIN"/>
    <property type="match status" value="1"/>
</dbReference>
<dbReference type="Gene3D" id="3.40.190.10">
    <property type="entry name" value="Periplasmic binding protein-like II"/>
    <property type="match status" value="2"/>
</dbReference>
<keyword evidence="2" id="KW-0813">Transport</keyword>
<dbReference type="PANTHER" id="PTHR30222">
    <property type="entry name" value="SPERMIDINE/PUTRESCINE-BINDING PERIPLASMIC PROTEIN"/>
    <property type="match status" value="1"/>
</dbReference>
<comment type="caution">
    <text evidence="6">The sequence shown here is derived from an EMBL/GenBank/DDBJ whole genome shotgun (WGS) entry which is preliminary data.</text>
</comment>
<name>A0AAW8M907_9PSED</name>
<dbReference type="InterPro" id="IPR006059">
    <property type="entry name" value="SBP"/>
</dbReference>
<dbReference type="Proteomes" id="UP001252613">
    <property type="component" value="Unassembled WGS sequence"/>
</dbReference>
<reference evidence="6" key="1">
    <citation type="submission" date="2023-07" db="EMBL/GenBank/DDBJ databases">
        <title>Sorghum-associated microbial communities from plants grown in Nebraska, USA.</title>
        <authorList>
            <person name="Schachtman D."/>
        </authorList>
    </citation>
    <scope>NUCLEOTIDE SEQUENCE</scope>
    <source>
        <strain evidence="6">3432</strain>
    </source>
</reference>
<evidence type="ECO:0000256" key="2">
    <source>
        <dbReference type="ARBA" id="ARBA00022448"/>
    </source>
</evidence>
<evidence type="ECO:0000313" key="6">
    <source>
        <dbReference type="EMBL" id="MDR6958039.1"/>
    </source>
</evidence>
<proteinExistence type="predicted"/>
<evidence type="ECO:0000313" key="7">
    <source>
        <dbReference type="Proteomes" id="UP001252613"/>
    </source>
</evidence>
<dbReference type="GO" id="GO:0019808">
    <property type="term" value="F:polyamine binding"/>
    <property type="evidence" value="ECO:0007669"/>
    <property type="project" value="InterPro"/>
</dbReference>
<organism evidence="6 7">
    <name type="scientific">Pseudomonas brassicacearum</name>
    <dbReference type="NCBI Taxonomy" id="930166"/>
    <lineage>
        <taxon>Bacteria</taxon>
        <taxon>Pseudomonadati</taxon>
        <taxon>Pseudomonadota</taxon>
        <taxon>Gammaproteobacteria</taxon>
        <taxon>Pseudomonadales</taxon>
        <taxon>Pseudomonadaceae</taxon>
        <taxon>Pseudomonas</taxon>
    </lineage>
</organism>
<gene>
    <name evidence="6" type="ORF">J2W43_002020</name>
</gene>
<dbReference type="InterPro" id="IPR001188">
    <property type="entry name" value="Sperm_putr-bd"/>
</dbReference>
<dbReference type="GO" id="GO:0015846">
    <property type="term" value="P:polyamine transport"/>
    <property type="evidence" value="ECO:0007669"/>
    <property type="project" value="InterPro"/>
</dbReference>
<sequence>MPCLPGQYSIHENNKPSLSSAGRAASSLYLQLSVKRRRPAKEESIGPVETQCAMFSTGMSAPPTSPAHGNNAGHNTADLQDCIQKDLPGEPAGPEPLQVAQSFSQKPPRQELEMKKDTETGYGLTGIDLDSISLKRRTLLLGAAASAAGLYMGSFMPSAFAAAGGHLEILGWEGETGDAELAEWRKQRGITVRSSYASNQDDITARLAGSDPVQLDLTMYALGYETIYQEMGLLKEIDTSRIPNYSAENILPLFYKGSRWYWDGKQWGVPLLWGMNTIIYNPKAVKKPAEYKDLLDPKLKGKLTFVDDGTSNWSLIAIIAGYGDKFPNLTRAEFDDAFEKLKPYRDQCRVFAASSGDAVSLLVSGEVDAVFSASANTPSETKKRGVETALSVPKEGAALWCDALFIPKTAKDIPLALEFIDKTLEAQTQAKMATTMFSGVVNTKAVPLLPTDLRNTFDYANLDSFFEKSKLYGQPPLSSDKYVTYAEWIDQWANFKGSF</sequence>
<keyword evidence="3" id="KW-0732">Signal</keyword>
<keyword evidence="4" id="KW-0574">Periplasm</keyword>
<protein>
    <submittedName>
        <fullName evidence="6">Spermidine/putrescine-binding protein</fullName>
    </submittedName>
</protein>
<evidence type="ECO:0000256" key="3">
    <source>
        <dbReference type="ARBA" id="ARBA00022729"/>
    </source>
</evidence>
<dbReference type="EMBL" id="JAVDVC010000003">
    <property type="protein sequence ID" value="MDR6958039.1"/>
    <property type="molecule type" value="Genomic_DNA"/>
</dbReference>
<feature type="region of interest" description="Disordered" evidence="5">
    <location>
        <begin position="1"/>
        <end position="23"/>
    </location>
</feature>
<evidence type="ECO:0000256" key="1">
    <source>
        <dbReference type="ARBA" id="ARBA00004418"/>
    </source>
</evidence>
<evidence type="ECO:0000256" key="5">
    <source>
        <dbReference type="SAM" id="MobiDB-lite"/>
    </source>
</evidence>
<dbReference type="PRINTS" id="PR00909">
    <property type="entry name" value="SPERMDNBNDNG"/>
</dbReference>
<comment type="subcellular location">
    <subcellularLocation>
        <location evidence="1">Periplasm</location>
    </subcellularLocation>
</comment>
<dbReference type="AlphaFoldDB" id="A0AAW8M907"/>